<dbReference type="Proteomes" id="UP001150238">
    <property type="component" value="Unassembled WGS sequence"/>
</dbReference>
<accession>A0A9W9AL97</accession>
<evidence type="ECO:0000313" key="2">
    <source>
        <dbReference type="Proteomes" id="UP001150238"/>
    </source>
</evidence>
<evidence type="ECO:0000313" key="1">
    <source>
        <dbReference type="EMBL" id="KAJ4484240.1"/>
    </source>
</evidence>
<name>A0A9W9AL97_9AGAR</name>
<organism evidence="1 2">
    <name type="scientific">Lentinula lateritia</name>
    <dbReference type="NCBI Taxonomy" id="40482"/>
    <lineage>
        <taxon>Eukaryota</taxon>
        <taxon>Fungi</taxon>
        <taxon>Dikarya</taxon>
        <taxon>Basidiomycota</taxon>
        <taxon>Agaricomycotina</taxon>
        <taxon>Agaricomycetes</taxon>
        <taxon>Agaricomycetidae</taxon>
        <taxon>Agaricales</taxon>
        <taxon>Marasmiineae</taxon>
        <taxon>Omphalotaceae</taxon>
        <taxon>Lentinula</taxon>
    </lineage>
</organism>
<evidence type="ECO:0008006" key="3">
    <source>
        <dbReference type="Google" id="ProtNLM"/>
    </source>
</evidence>
<sequence>TLDNVERHLAYVSKKIKEIHHPDADGQVRAITQEIEGLEQVLCTWRRDYPDNFSPIKIDNSKLFVNTIDKWNTPTLIAYTIALVSRVFEGVARRGSSALLKLLKIYGLSITLLTGGPSLQQTKALEDIPESIETLETRLNMDVPSIPHAVCPCCSYTHPPMYPKNSRTPVYPTHCTERITQDSEPCGTELLFDGKPIKTYHYYSFYEWFGRFIAHPEIEQYGDKFCDDVSATVEVPEVRRDFKDGTFVRSFKGHDGKLYITERGEEGRWLFLLFADFFNVEGNSLHGKTSSTGVTGLVCLNLPPAMRNNQAWVYIPGIIQGRQEPDAKQSEHRHYWRLLVTEFEAGYSRGLRPFHTHTTHQMGLDSNKRIFRVAIAGASMDFKAARPFGGFLDVTSHHTCFLCKCWHLTHIGRTDFENWRPADIAFLKKGTQEWLTAPTIAQRKQIENFYGTRSSELWRLPYWKPTLQLLIEPMHTLFLILEQRFARHALGLDNPEPDGIALDEPEQGNLKRKKAKSSKKKLAYISFYHEFTPPPHPSDLTPLGMGTETGRTSDALRELFDEPEAVYDLYQSLSSPAPVKEAEKQKFLKKLSSYRWIVLAFVCNNLVEFPTPKHGDLDCLPVGKFGKSDLVQHLVEWRMNKPLERLVPVKIDSTYVLQRLQQAVREVITPSWVTRPPEEVGLKRAGTLKADHWRTLFSIHLPLALISIWDEDSPSAADNASKMAPVLQTSMHLTCASIAMTRNNLSLECRNLFRESIRAHIEGLKLNFPGFMLPSHHLSFHIFDFMDSFSNVRNWWAFPFETLIGKMQRISTNHKIGELELTILESICKNATFRRWMMLPDCPELVKFCRNLLDKAYGYDKRNELAQNDADDLQGANPKEVLEYSANPTARRQVTIKFPMDIAKKIGNLNPICFSQVPAPKGFYGTPALQPVGNSYVCYRPPKNSSREASLMGQIRYIFEHGGTTNMAIVRSQPYDGPIPDIFARFSTQGFDARTVSPYFSNVHDIVTVDSILGHAARWELAPEYAVMLSL</sequence>
<feature type="non-terminal residue" evidence="1">
    <location>
        <position position="1"/>
    </location>
</feature>
<protein>
    <recommendedName>
        <fullName evidence="3">Transposase family Tnp2 protein</fullName>
    </recommendedName>
</protein>
<reference evidence="1" key="1">
    <citation type="submission" date="2022-08" db="EMBL/GenBank/DDBJ databases">
        <authorList>
            <consortium name="DOE Joint Genome Institute"/>
            <person name="Min B."/>
            <person name="Riley R."/>
            <person name="Sierra-Patev S."/>
            <person name="Naranjo-Ortiz M."/>
            <person name="Looney B."/>
            <person name="Konkel Z."/>
            <person name="Slot J.C."/>
            <person name="Sakamoto Y."/>
            <person name="Steenwyk J.L."/>
            <person name="Rokas A."/>
            <person name="Carro J."/>
            <person name="Camarero S."/>
            <person name="Ferreira P."/>
            <person name="Molpeceres G."/>
            <person name="Ruiz-Duenas F.J."/>
            <person name="Serrano A."/>
            <person name="Henrissat B."/>
            <person name="Drula E."/>
            <person name="Hughes K.W."/>
            <person name="Mata J.L."/>
            <person name="Ishikawa N.K."/>
            <person name="Vargas-Isla R."/>
            <person name="Ushijima S."/>
            <person name="Smith C.A."/>
            <person name="Ahrendt S."/>
            <person name="Andreopoulos W."/>
            <person name="He G."/>
            <person name="Labutti K."/>
            <person name="Lipzen A."/>
            <person name="Ng V."/>
            <person name="Sandor L."/>
            <person name="Barry K."/>
            <person name="Martinez A.T."/>
            <person name="Xiao Y."/>
            <person name="Gibbons J.G."/>
            <person name="Terashima K."/>
            <person name="Hibbett D.S."/>
            <person name="Grigoriev I.V."/>
        </authorList>
    </citation>
    <scope>NUCLEOTIDE SEQUENCE</scope>
    <source>
        <strain evidence="1">Sp2 HRB7682 ss15</strain>
    </source>
</reference>
<comment type="caution">
    <text evidence="1">The sequence shown here is derived from an EMBL/GenBank/DDBJ whole genome shotgun (WGS) entry which is preliminary data.</text>
</comment>
<reference evidence="1" key="2">
    <citation type="journal article" date="2023" name="Proc. Natl. Acad. Sci. U.S.A.">
        <title>A global phylogenomic analysis of the shiitake genus Lentinula.</title>
        <authorList>
            <person name="Sierra-Patev S."/>
            <person name="Min B."/>
            <person name="Naranjo-Ortiz M."/>
            <person name="Looney B."/>
            <person name="Konkel Z."/>
            <person name="Slot J.C."/>
            <person name="Sakamoto Y."/>
            <person name="Steenwyk J.L."/>
            <person name="Rokas A."/>
            <person name="Carro J."/>
            <person name="Camarero S."/>
            <person name="Ferreira P."/>
            <person name="Molpeceres G."/>
            <person name="Ruiz-Duenas F.J."/>
            <person name="Serrano A."/>
            <person name="Henrissat B."/>
            <person name="Drula E."/>
            <person name="Hughes K.W."/>
            <person name="Mata J.L."/>
            <person name="Ishikawa N.K."/>
            <person name="Vargas-Isla R."/>
            <person name="Ushijima S."/>
            <person name="Smith C.A."/>
            <person name="Donoghue J."/>
            <person name="Ahrendt S."/>
            <person name="Andreopoulos W."/>
            <person name="He G."/>
            <person name="LaButti K."/>
            <person name="Lipzen A."/>
            <person name="Ng V."/>
            <person name="Riley R."/>
            <person name="Sandor L."/>
            <person name="Barry K."/>
            <person name="Martinez A.T."/>
            <person name="Xiao Y."/>
            <person name="Gibbons J.G."/>
            <person name="Terashima K."/>
            <person name="Grigoriev I.V."/>
            <person name="Hibbett D."/>
        </authorList>
    </citation>
    <scope>NUCLEOTIDE SEQUENCE</scope>
    <source>
        <strain evidence="1">Sp2 HRB7682 ss15</strain>
    </source>
</reference>
<proteinExistence type="predicted"/>
<feature type="non-terminal residue" evidence="1">
    <location>
        <position position="1031"/>
    </location>
</feature>
<dbReference type="AlphaFoldDB" id="A0A9W9AL97"/>
<dbReference type="EMBL" id="JANVFS010000012">
    <property type="protein sequence ID" value="KAJ4484240.1"/>
    <property type="molecule type" value="Genomic_DNA"/>
</dbReference>
<gene>
    <name evidence="1" type="ORF">C8J55DRAFT_376999</name>
</gene>